<dbReference type="GO" id="GO:0097506">
    <property type="term" value="F:deaminated base DNA N-glycosylase activity"/>
    <property type="evidence" value="ECO:0007669"/>
    <property type="project" value="UniProtKB-ARBA"/>
</dbReference>
<gene>
    <name evidence="11" type="ORF">SAMN05443551_3090</name>
</gene>
<dbReference type="Gene3D" id="3.40.470.10">
    <property type="entry name" value="Uracil-DNA glycosylase-like domain"/>
    <property type="match status" value="1"/>
</dbReference>
<dbReference type="SMART" id="SM00987">
    <property type="entry name" value="UreE_C"/>
    <property type="match status" value="1"/>
</dbReference>
<accession>A0A1M5VUW9</accession>
<keyword evidence="8" id="KW-0411">Iron-sulfur</keyword>
<evidence type="ECO:0000256" key="5">
    <source>
        <dbReference type="ARBA" id="ARBA00022763"/>
    </source>
</evidence>
<evidence type="ECO:0000256" key="4">
    <source>
        <dbReference type="ARBA" id="ARBA00022723"/>
    </source>
</evidence>
<organism evidence="11 12">
    <name type="scientific">Marivita hallyeonensis</name>
    <dbReference type="NCBI Taxonomy" id="996342"/>
    <lineage>
        <taxon>Bacteria</taxon>
        <taxon>Pseudomonadati</taxon>
        <taxon>Pseudomonadota</taxon>
        <taxon>Alphaproteobacteria</taxon>
        <taxon>Rhodobacterales</taxon>
        <taxon>Roseobacteraceae</taxon>
        <taxon>Marivita</taxon>
    </lineage>
</organism>
<dbReference type="Proteomes" id="UP000184221">
    <property type="component" value="Unassembled WGS sequence"/>
</dbReference>
<dbReference type="CDD" id="cd10030">
    <property type="entry name" value="UDG-F4_TTUDGA_SPO1dp_like"/>
    <property type="match status" value="1"/>
</dbReference>
<dbReference type="InterPro" id="IPR023875">
    <property type="entry name" value="DNA_repair_put"/>
</dbReference>
<keyword evidence="6" id="KW-0378">Hydrolase</keyword>
<dbReference type="InterPro" id="IPR051536">
    <property type="entry name" value="UDG_Type-4/5"/>
</dbReference>
<dbReference type="PANTHER" id="PTHR33693:SF9">
    <property type="entry name" value="TYPE-4 URACIL-DNA GLYCOSYLASE"/>
    <property type="match status" value="1"/>
</dbReference>
<reference evidence="11 12" key="1">
    <citation type="submission" date="2016-11" db="EMBL/GenBank/DDBJ databases">
        <authorList>
            <person name="Jaros S."/>
            <person name="Januszkiewicz K."/>
            <person name="Wedrychowicz H."/>
        </authorList>
    </citation>
    <scope>NUCLEOTIDE SEQUENCE [LARGE SCALE GENOMIC DNA]</scope>
    <source>
        <strain evidence="11 12">DSM 29431</strain>
    </source>
</reference>
<evidence type="ECO:0000256" key="1">
    <source>
        <dbReference type="ARBA" id="ARBA00006521"/>
    </source>
</evidence>
<evidence type="ECO:0000256" key="6">
    <source>
        <dbReference type="ARBA" id="ARBA00022801"/>
    </source>
</evidence>
<evidence type="ECO:0000256" key="8">
    <source>
        <dbReference type="ARBA" id="ARBA00023014"/>
    </source>
</evidence>
<dbReference type="SMART" id="SM00986">
    <property type="entry name" value="UDG"/>
    <property type="match status" value="1"/>
</dbReference>
<keyword evidence="9" id="KW-0234">DNA repair</keyword>
<dbReference type="GO" id="GO:0051539">
    <property type="term" value="F:4 iron, 4 sulfur cluster binding"/>
    <property type="evidence" value="ECO:0007669"/>
    <property type="project" value="UniProtKB-KW"/>
</dbReference>
<dbReference type="SUPFAM" id="SSF52141">
    <property type="entry name" value="Uracil-DNA glycosylase-like"/>
    <property type="match status" value="1"/>
</dbReference>
<evidence type="ECO:0000256" key="2">
    <source>
        <dbReference type="ARBA" id="ARBA00019403"/>
    </source>
</evidence>
<dbReference type="Pfam" id="PF13566">
    <property type="entry name" value="DUF4130"/>
    <property type="match status" value="1"/>
</dbReference>
<feature type="domain" description="Uracil-DNA glycosylase-like" evidence="10">
    <location>
        <begin position="312"/>
        <end position="471"/>
    </location>
</feature>
<keyword evidence="4" id="KW-0479">Metal-binding</keyword>
<comment type="similarity">
    <text evidence="1">Belongs to the uracil-DNA glycosylase (UDG) superfamily. Type 4 (UDGa) family.</text>
</comment>
<evidence type="ECO:0000259" key="10">
    <source>
        <dbReference type="SMART" id="SM00986"/>
    </source>
</evidence>
<keyword evidence="5" id="KW-0227">DNA damage</keyword>
<protein>
    <recommendedName>
        <fullName evidence="2">Type-4 uracil-DNA glycosylase</fullName>
    </recommendedName>
</protein>
<dbReference type="NCBIfam" id="TIGR00758">
    <property type="entry name" value="UDG_fam4"/>
    <property type="match status" value="1"/>
</dbReference>
<dbReference type="STRING" id="996342.SAMN05443551_3090"/>
<dbReference type="Pfam" id="PF03167">
    <property type="entry name" value="UDG"/>
    <property type="match status" value="1"/>
</dbReference>
<keyword evidence="7" id="KW-0408">Iron</keyword>
<dbReference type="GO" id="GO:0006281">
    <property type="term" value="P:DNA repair"/>
    <property type="evidence" value="ECO:0007669"/>
    <property type="project" value="UniProtKB-KW"/>
</dbReference>
<evidence type="ECO:0000256" key="9">
    <source>
        <dbReference type="ARBA" id="ARBA00023204"/>
    </source>
</evidence>
<proteinExistence type="inferred from homology"/>
<dbReference type="NCBIfam" id="TIGR03915">
    <property type="entry name" value="SAM_7_link_chp"/>
    <property type="match status" value="1"/>
</dbReference>
<sequence length="487" mass="54479">MFRITLPEIGTFDAWRDAARRALAASIPPETVIWQRGAGEVDLFGTESAALPDVAAQAGFTVPKTYLSTVKLALWHRDPERFSRAYAVLWDLQSTPRLFEDCGDPRVAKLNALAKEVGRDKHKMTAFVRFRDIGDRTAPRRRFAAWFEPSHHIVEPTAPFFAKRFGDMDWTIFTPDLTAVFEGGKVRFEPGVEKPPLPEDATEELWGTYFRNIFNPARVKLKAMQAEMPKKYWKNMPETAHLPEMIAGARARAAEMQAAAPTLPPLRAEKVTARVSDMLGAARASGGEERMTDALASCRRCPLWQDATQAVPGEGPLDARLMFVGEQPGDREDLEGRPFVGPAGQLLDRALEATGIVRSEVYLTNAVKHFKFVPRGKRRLHQSPNRDEIDHCRWWLDLERERVRPALIVALGATALRGLTGNGDGLLKRRGKVEMSGGQPIFVTVHPSYLLRLRDAEQRQREERAFHADLKAAAEIAARMATQSATV</sequence>
<dbReference type="GO" id="GO:0046872">
    <property type="term" value="F:metal ion binding"/>
    <property type="evidence" value="ECO:0007669"/>
    <property type="project" value="UniProtKB-KW"/>
</dbReference>
<evidence type="ECO:0000313" key="12">
    <source>
        <dbReference type="Proteomes" id="UP000184221"/>
    </source>
</evidence>
<evidence type="ECO:0000256" key="3">
    <source>
        <dbReference type="ARBA" id="ARBA00022485"/>
    </source>
</evidence>
<keyword evidence="3" id="KW-0004">4Fe-4S</keyword>
<dbReference type="EMBL" id="FQXC01000004">
    <property type="protein sequence ID" value="SHH78980.1"/>
    <property type="molecule type" value="Genomic_DNA"/>
</dbReference>
<dbReference type="InterPro" id="IPR005122">
    <property type="entry name" value="Uracil-DNA_glycosylase-like"/>
</dbReference>
<dbReference type="OrthoDB" id="5290748at2"/>
<dbReference type="InterPro" id="IPR036895">
    <property type="entry name" value="Uracil-DNA_glycosylase-like_sf"/>
</dbReference>
<dbReference type="NCBIfam" id="TIGR03914">
    <property type="entry name" value="UDG_fam_dom"/>
    <property type="match status" value="1"/>
</dbReference>
<evidence type="ECO:0000256" key="7">
    <source>
        <dbReference type="ARBA" id="ARBA00023004"/>
    </source>
</evidence>
<keyword evidence="12" id="KW-1185">Reference proteome</keyword>
<evidence type="ECO:0000313" key="11">
    <source>
        <dbReference type="EMBL" id="SHH78980.1"/>
    </source>
</evidence>
<dbReference type="RefSeq" id="WP_072778850.1">
    <property type="nucleotide sequence ID" value="NZ_FQXC01000004.1"/>
</dbReference>
<dbReference type="InterPro" id="IPR025404">
    <property type="entry name" value="DUF4130"/>
</dbReference>
<name>A0A1M5VUW9_9RHOB</name>
<dbReference type="InterPro" id="IPR005273">
    <property type="entry name" value="Ura-DNA_glyco_family4"/>
</dbReference>
<dbReference type="PANTHER" id="PTHR33693">
    <property type="entry name" value="TYPE-5 URACIL-DNA GLYCOSYLASE"/>
    <property type="match status" value="1"/>
</dbReference>
<dbReference type="AlphaFoldDB" id="A0A1M5VUW9"/>